<keyword evidence="4" id="KW-1185">Reference proteome</keyword>
<evidence type="ECO:0000256" key="1">
    <source>
        <dbReference type="ARBA" id="ARBA00023125"/>
    </source>
</evidence>
<dbReference type="Pfam" id="PF01381">
    <property type="entry name" value="HTH_3"/>
    <property type="match status" value="1"/>
</dbReference>
<dbReference type="GO" id="GO:0003677">
    <property type="term" value="F:DNA binding"/>
    <property type="evidence" value="ECO:0007669"/>
    <property type="project" value="UniProtKB-KW"/>
</dbReference>
<dbReference type="PROSITE" id="PS50943">
    <property type="entry name" value="HTH_CROC1"/>
    <property type="match status" value="1"/>
</dbReference>
<proteinExistence type="predicted"/>
<organism evidence="3 4">
    <name type="scientific">Paenibacillus hemerocallicola</name>
    <dbReference type="NCBI Taxonomy" id="1172614"/>
    <lineage>
        <taxon>Bacteria</taxon>
        <taxon>Bacillati</taxon>
        <taxon>Bacillota</taxon>
        <taxon>Bacilli</taxon>
        <taxon>Bacillales</taxon>
        <taxon>Paenibacillaceae</taxon>
        <taxon>Paenibacillus</taxon>
    </lineage>
</organism>
<evidence type="ECO:0000313" key="3">
    <source>
        <dbReference type="EMBL" id="TNJ65160.1"/>
    </source>
</evidence>
<protein>
    <submittedName>
        <fullName evidence="3">Helix-turn-helix transcriptional regulator</fullName>
    </submittedName>
</protein>
<dbReference type="InterPro" id="IPR010982">
    <property type="entry name" value="Lambda_DNA-bd_dom_sf"/>
</dbReference>
<dbReference type="PANTHER" id="PTHR46558:SF14">
    <property type="entry name" value="HTH-TYPE TRANSCRIPTIONAL REGULATOR ANSR"/>
    <property type="match status" value="1"/>
</dbReference>
<reference evidence="3 4" key="1">
    <citation type="submission" date="2019-05" db="EMBL/GenBank/DDBJ databases">
        <title>We sequenced the genome of Paenibacillus hemerocallicola KCTC 33185 for further insight into its adaptation and study the phylogeny of Paenibacillus.</title>
        <authorList>
            <person name="Narsing Rao M.P."/>
        </authorList>
    </citation>
    <scope>NUCLEOTIDE SEQUENCE [LARGE SCALE GENOMIC DNA]</scope>
    <source>
        <strain evidence="3 4">KCTC 33185</strain>
    </source>
</reference>
<evidence type="ECO:0000259" key="2">
    <source>
        <dbReference type="PROSITE" id="PS50943"/>
    </source>
</evidence>
<dbReference type="InterPro" id="IPR001387">
    <property type="entry name" value="Cro/C1-type_HTH"/>
</dbReference>
<dbReference type="EMBL" id="VDCQ01000021">
    <property type="protein sequence ID" value="TNJ65160.1"/>
    <property type="molecule type" value="Genomic_DNA"/>
</dbReference>
<sequence length="136" mass="15728">MVEMKWSVARMIGETIAQLRKQKRWSQLIVATRLGIAKSTYAGYESGYREPSLDTLRQLAELFEVSLDRMVGQREAGQSVPEPTRAVATEPDDPELGIWFKELLEAPEERREELRKIWEIIKIREAERKPGDKQGE</sequence>
<feature type="domain" description="HTH cro/C1-type" evidence="2">
    <location>
        <begin position="16"/>
        <end position="70"/>
    </location>
</feature>
<evidence type="ECO:0000313" key="4">
    <source>
        <dbReference type="Proteomes" id="UP000307943"/>
    </source>
</evidence>
<accession>A0A5C4T995</accession>
<name>A0A5C4T995_9BACL</name>
<dbReference type="Proteomes" id="UP000307943">
    <property type="component" value="Unassembled WGS sequence"/>
</dbReference>
<dbReference type="OrthoDB" id="1863321at2"/>
<keyword evidence="1" id="KW-0238">DNA-binding</keyword>
<dbReference type="AlphaFoldDB" id="A0A5C4T995"/>
<dbReference type="SMART" id="SM00530">
    <property type="entry name" value="HTH_XRE"/>
    <property type="match status" value="1"/>
</dbReference>
<dbReference type="CDD" id="cd00093">
    <property type="entry name" value="HTH_XRE"/>
    <property type="match status" value="1"/>
</dbReference>
<comment type="caution">
    <text evidence="3">The sequence shown here is derived from an EMBL/GenBank/DDBJ whole genome shotgun (WGS) entry which is preliminary data.</text>
</comment>
<dbReference type="Gene3D" id="1.10.260.40">
    <property type="entry name" value="lambda repressor-like DNA-binding domains"/>
    <property type="match status" value="1"/>
</dbReference>
<dbReference type="SUPFAM" id="SSF47413">
    <property type="entry name" value="lambda repressor-like DNA-binding domains"/>
    <property type="match status" value="1"/>
</dbReference>
<dbReference type="PANTHER" id="PTHR46558">
    <property type="entry name" value="TRACRIPTIONAL REGULATORY PROTEIN-RELATED-RELATED"/>
    <property type="match status" value="1"/>
</dbReference>
<gene>
    <name evidence="3" type="ORF">FE784_16310</name>
</gene>